<dbReference type="InterPro" id="IPR039135">
    <property type="entry name" value="NAT9-like"/>
</dbReference>
<keyword evidence="11" id="KW-1185">Reference proteome</keyword>
<dbReference type="RefSeq" id="XP_015171442.1">
    <property type="nucleotide sequence ID" value="XM_015315956.1"/>
</dbReference>
<evidence type="ECO:0000256" key="8">
    <source>
        <dbReference type="ARBA" id="ARBA00023315"/>
    </source>
</evidence>
<evidence type="ECO:0000256" key="7">
    <source>
        <dbReference type="ARBA" id="ARBA00023136"/>
    </source>
</evidence>
<dbReference type="Gene3D" id="3.40.630.30">
    <property type="match status" value="1"/>
</dbReference>
<dbReference type="SUPFAM" id="SSF55729">
    <property type="entry name" value="Acyl-CoA N-acyltransferases (Nat)"/>
    <property type="match status" value="1"/>
</dbReference>
<evidence type="ECO:0000256" key="5">
    <source>
        <dbReference type="ARBA" id="ARBA00022692"/>
    </source>
</evidence>
<dbReference type="InterPro" id="IPR000182">
    <property type="entry name" value="GNAT_dom"/>
</dbReference>
<evidence type="ECO:0000256" key="3">
    <source>
        <dbReference type="ARBA" id="ARBA00009342"/>
    </source>
</evidence>
<comment type="subcellular location">
    <subcellularLocation>
        <location evidence="1">Membrane</location>
        <topology evidence="1">Multi-pass membrane protein</topology>
    </subcellularLocation>
</comment>
<dbReference type="PANTHER" id="PTHR13256">
    <property type="entry name" value="N-ACETYLTRANSFERASE 9"/>
    <property type="match status" value="1"/>
</dbReference>
<reference evidence="12" key="1">
    <citation type="submission" date="2025-08" db="UniProtKB">
        <authorList>
            <consortium name="RefSeq"/>
        </authorList>
    </citation>
    <scope>IDENTIFICATION</scope>
    <source>
        <tissue evidence="12">Whole body</tissue>
    </source>
</reference>
<name>A0ABM1HU05_POLDO</name>
<evidence type="ECO:0000256" key="4">
    <source>
        <dbReference type="ARBA" id="ARBA00022679"/>
    </source>
</evidence>
<feature type="transmembrane region" description="Helical" evidence="9">
    <location>
        <begin position="327"/>
        <end position="343"/>
    </location>
</feature>
<evidence type="ECO:0000256" key="9">
    <source>
        <dbReference type="SAM" id="Phobius"/>
    </source>
</evidence>
<keyword evidence="8" id="KW-0012">Acyltransferase</keyword>
<protein>
    <submittedName>
        <fullName evidence="12">Uncharacterized protein LOC107063837</fullName>
    </submittedName>
</protein>
<dbReference type="Proteomes" id="UP000694924">
    <property type="component" value="Unplaced"/>
</dbReference>
<comment type="similarity">
    <text evidence="3">Belongs to the acetyltransferase family. GNAT subfamily.</text>
</comment>
<dbReference type="Pfam" id="PF04117">
    <property type="entry name" value="Mpv17_PMP22"/>
    <property type="match status" value="1"/>
</dbReference>
<comment type="similarity">
    <text evidence="2">Belongs to the peroxisomal membrane protein PXMP2/4 family.</text>
</comment>
<dbReference type="PANTHER" id="PTHR13256:SF16">
    <property type="entry name" value="ALPHA_BETA-TUBULIN-N-ACETYLTRANSFERASE 9"/>
    <property type="match status" value="1"/>
</dbReference>
<keyword evidence="6 9" id="KW-1133">Transmembrane helix</keyword>
<evidence type="ECO:0000313" key="11">
    <source>
        <dbReference type="Proteomes" id="UP000694924"/>
    </source>
</evidence>
<evidence type="ECO:0000256" key="2">
    <source>
        <dbReference type="ARBA" id="ARBA00006824"/>
    </source>
</evidence>
<evidence type="ECO:0000256" key="1">
    <source>
        <dbReference type="ARBA" id="ARBA00004141"/>
    </source>
</evidence>
<gene>
    <name evidence="12" type="primary">LOC107063837</name>
</gene>
<dbReference type="InterPro" id="IPR007248">
    <property type="entry name" value="Mpv17_PMP22"/>
</dbReference>
<dbReference type="GeneID" id="107063837"/>
<feature type="transmembrane region" description="Helical" evidence="9">
    <location>
        <begin position="402"/>
        <end position="420"/>
    </location>
</feature>
<keyword evidence="5 9" id="KW-0812">Transmembrane</keyword>
<proteinExistence type="inferred from homology"/>
<feature type="transmembrane region" description="Helical" evidence="9">
    <location>
        <begin position="426"/>
        <end position="443"/>
    </location>
</feature>
<dbReference type="Pfam" id="PF13302">
    <property type="entry name" value="Acetyltransf_3"/>
    <property type="match status" value="1"/>
</dbReference>
<keyword evidence="4" id="KW-0808">Transferase</keyword>
<accession>A0ABM1HU05</accession>
<feature type="domain" description="N-acetyltransferase" evidence="10">
    <location>
        <begin position="14"/>
        <end position="158"/>
    </location>
</feature>
<dbReference type="InterPro" id="IPR016181">
    <property type="entry name" value="Acyl_CoA_acyltransferase"/>
</dbReference>
<sequence>MKKNKFTRIIGQSVILIPYKEKHVMRYHEWMKSPELQYLTASEPLTLAEEFEMQKDWLLDEKKCTFIILDKSIFHSTGDEIAAMIGDTNLFFNDMECKYTAEAEIMIAEKESRNKGRGWEAILLMLRYGIDKLNVQKYRVKIMVDNEKSINMFRKLNFHEVGRSEIFQEITMENNINDEWKNWLYSETINSITDECYNTELKILICIKRPEKKKSYKNYNCKYFLRITVKPIFIMLLKLSNFARRRPLLLNSMTYGFFYTCAEFAQQSYNKKFKIIQPVSTYEVETQNNIDKPIFVWLKKFNNFLGLLDNESSITTEEYNWPRLKRFAIYGFFLAGPLLHGWYKWLDTVYKGKSMNVVLTKLFVDQFVLTPPLICLFFISMSLMESKSDILEEVKTKFVKTFQTSCLFWLPVQFFNFVLIPPSLRITYVSIAALCWVNILCYIKNVPLVKFNDKY</sequence>
<keyword evidence="7 9" id="KW-0472">Membrane</keyword>
<evidence type="ECO:0000256" key="6">
    <source>
        <dbReference type="ARBA" id="ARBA00022989"/>
    </source>
</evidence>
<evidence type="ECO:0000259" key="10">
    <source>
        <dbReference type="Pfam" id="PF13302"/>
    </source>
</evidence>
<evidence type="ECO:0000313" key="12">
    <source>
        <dbReference type="RefSeq" id="XP_015171442.1"/>
    </source>
</evidence>
<feature type="transmembrane region" description="Helical" evidence="9">
    <location>
        <begin position="363"/>
        <end position="381"/>
    </location>
</feature>
<organism evidence="11 12">
    <name type="scientific">Polistes dominula</name>
    <name type="common">European paper wasp</name>
    <name type="synonym">Vespa dominula</name>
    <dbReference type="NCBI Taxonomy" id="743375"/>
    <lineage>
        <taxon>Eukaryota</taxon>
        <taxon>Metazoa</taxon>
        <taxon>Ecdysozoa</taxon>
        <taxon>Arthropoda</taxon>
        <taxon>Hexapoda</taxon>
        <taxon>Insecta</taxon>
        <taxon>Pterygota</taxon>
        <taxon>Neoptera</taxon>
        <taxon>Endopterygota</taxon>
        <taxon>Hymenoptera</taxon>
        <taxon>Apocrita</taxon>
        <taxon>Aculeata</taxon>
        <taxon>Vespoidea</taxon>
        <taxon>Vespidae</taxon>
        <taxon>Polistinae</taxon>
        <taxon>Polistini</taxon>
        <taxon>Polistes</taxon>
    </lineage>
</organism>